<accession>A0A0G0T2P8</accession>
<sequence length="202" mass="22269">MWNLVYLIYIIFWICNSLINSLKGGGEYMNIKKFLAGSAASIMMLGITAIPAFAAGGFDQYGYNDTARIFNGTGSSWCQGKLHWSKAVCDAYMGIYANDKLVMKWNAEWDRGNAEGWTDPNGYQAWTDNEWNGRANGSGEIWHYKIAWDRGCADSGTPSGAAEKGAAYCIWGPFAMLQSQGSGSDNVHYWDVLLKPAGYGAY</sequence>
<gene>
    <name evidence="2" type="ORF">UT77_C0012G0002</name>
</gene>
<evidence type="ECO:0000313" key="3">
    <source>
        <dbReference type="Proteomes" id="UP000034881"/>
    </source>
</evidence>
<comment type="caution">
    <text evidence="2">The sequence shown here is derived from an EMBL/GenBank/DDBJ whole genome shotgun (WGS) entry which is preliminary data.</text>
</comment>
<keyword evidence="1" id="KW-1133">Transmembrane helix</keyword>
<dbReference type="Proteomes" id="UP000034881">
    <property type="component" value="Unassembled WGS sequence"/>
</dbReference>
<reference evidence="2 3" key="1">
    <citation type="journal article" date="2015" name="Nature">
        <title>rRNA introns, odd ribosomes, and small enigmatic genomes across a large radiation of phyla.</title>
        <authorList>
            <person name="Brown C.T."/>
            <person name="Hug L.A."/>
            <person name="Thomas B.C."/>
            <person name="Sharon I."/>
            <person name="Castelle C.J."/>
            <person name="Singh A."/>
            <person name="Wilkins M.J."/>
            <person name="Williams K.H."/>
            <person name="Banfield J.F."/>
        </authorList>
    </citation>
    <scope>NUCLEOTIDE SEQUENCE [LARGE SCALE GENOMIC DNA]</scope>
</reference>
<name>A0A0G0T2P8_9BACT</name>
<dbReference type="AlphaFoldDB" id="A0A0G0T2P8"/>
<dbReference type="EMBL" id="LBYB01000012">
    <property type="protein sequence ID" value="KKR41375.1"/>
    <property type="molecule type" value="Genomic_DNA"/>
</dbReference>
<organism evidence="2 3">
    <name type="scientific">Candidatus Daviesbacteria bacterium GW2011_GWC2_40_12</name>
    <dbReference type="NCBI Taxonomy" id="1618431"/>
    <lineage>
        <taxon>Bacteria</taxon>
        <taxon>Candidatus Daviesiibacteriota</taxon>
    </lineage>
</organism>
<evidence type="ECO:0000313" key="2">
    <source>
        <dbReference type="EMBL" id="KKR41375.1"/>
    </source>
</evidence>
<protein>
    <submittedName>
        <fullName evidence="2">Uncharacterized protein</fullName>
    </submittedName>
</protein>
<keyword evidence="1" id="KW-0812">Transmembrane</keyword>
<keyword evidence="1" id="KW-0472">Membrane</keyword>
<feature type="transmembrane region" description="Helical" evidence="1">
    <location>
        <begin position="6"/>
        <end position="22"/>
    </location>
</feature>
<evidence type="ECO:0000256" key="1">
    <source>
        <dbReference type="SAM" id="Phobius"/>
    </source>
</evidence>
<feature type="transmembrane region" description="Helical" evidence="1">
    <location>
        <begin position="34"/>
        <end position="58"/>
    </location>
</feature>
<proteinExistence type="predicted"/>